<dbReference type="InterPro" id="IPR032675">
    <property type="entry name" value="LRR_dom_sf"/>
</dbReference>
<feature type="region of interest" description="Disordered" evidence="1">
    <location>
        <begin position="284"/>
        <end position="395"/>
    </location>
</feature>
<evidence type="ECO:0000256" key="1">
    <source>
        <dbReference type="SAM" id="MobiDB-lite"/>
    </source>
</evidence>
<keyword evidence="3" id="KW-1185">Reference proteome</keyword>
<feature type="compositionally biased region" description="Basic and acidic residues" evidence="1">
    <location>
        <begin position="308"/>
        <end position="325"/>
    </location>
</feature>
<feature type="compositionally biased region" description="Basic and acidic residues" evidence="1">
    <location>
        <begin position="355"/>
        <end position="371"/>
    </location>
</feature>
<protein>
    <submittedName>
        <fullName evidence="2">Uncharacterized protein</fullName>
    </submittedName>
</protein>
<dbReference type="AlphaFoldDB" id="A0A9P6RVH4"/>
<evidence type="ECO:0000313" key="3">
    <source>
        <dbReference type="Proteomes" id="UP000738325"/>
    </source>
</evidence>
<dbReference type="EMBL" id="JAAAIP010000035">
    <property type="protein sequence ID" value="KAG0328410.1"/>
    <property type="molecule type" value="Genomic_DNA"/>
</dbReference>
<dbReference type="Proteomes" id="UP000738325">
    <property type="component" value="Unassembled WGS sequence"/>
</dbReference>
<proteinExistence type="predicted"/>
<feature type="compositionally biased region" description="Basic and acidic residues" evidence="1">
    <location>
        <begin position="379"/>
        <end position="390"/>
    </location>
</feature>
<dbReference type="OrthoDB" id="2428157at2759"/>
<organism evidence="2 3">
    <name type="scientific">Dissophora globulifera</name>
    <dbReference type="NCBI Taxonomy" id="979702"/>
    <lineage>
        <taxon>Eukaryota</taxon>
        <taxon>Fungi</taxon>
        <taxon>Fungi incertae sedis</taxon>
        <taxon>Mucoromycota</taxon>
        <taxon>Mortierellomycotina</taxon>
        <taxon>Mortierellomycetes</taxon>
        <taxon>Mortierellales</taxon>
        <taxon>Mortierellaceae</taxon>
        <taxon>Dissophora</taxon>
    </lineage>
</organism>
<dbReference type="PANTHER" id="PTHR13318">
    <property type="entry name" value="PARTNER OF PAIRED, ISOFORM B-RELATED"/>
    <property type="match status" value="1"/>
</dbReference>
<dbReference type="SUPFAM" id="SSF52058">
    <property type="entry name" value="L domain-like"/>
    <property type="match status" value="1"/>
</dbReference>
<feature type="compositionally biased region" description="Polar residues" evidence="1">
    <location>
        <begin position="284"/>
        <end position="295"/>
    </location>
</feature>
<evidence type="ECO:0000313" key="2">
    <source>
        <dbReference type="EMBL" id="KAG0328410.1"/>
    </source>
</evidence>
<comment type="caution">
    <text evidence="2">The sequence shown here is derived from an EMBL/GenBank/DDBJ whole genome shotgun (WGS) entry which is preliminary data.</text>
</comment>
<gene>
    <name evidence="2" type="ORF">BGZ99_005425</name>
</gene>
<dbReference type="GO" id="GO:0031146">
    <property type="term" value="P:SCF-dependent proteasomal ubiquitin-dependent protein catabolic process"/>
    <property type="evidence" value="ECO:0007669"/>
    <property type="project" value="TreeGrafter"/>
</dbReference>
<reference evidence="2" key="1">
    <citation type="journal article" date="2020" name="Fungal Divers.">
        <title>Resolving the Mortierellaceae phylogeny through synthesis of multi-gene phylogenetics and phylogenomics.</title>
        <authorList>
            <person name="Vandepol N."/>
            <person name="Liber J."/>
            <person name="Desiro A."/>
            <person name="Na H."/>
            <person name="Kennedy M."/>
            <person name="Barry K."/>
            <person name="Grigoriev I.V."/>
            <person name="Miller A.N."/>
            <person name="O'Donnell K."/>
            <person name="Stajich J.E."/>
            <person name="Bonito G."/>
        </authorList>
    </citation>
    <scope>NUCLEOTIDE SEQUENCE</scope>
    <source>
        <strain evidence="2">REB-010B</strain>
    </source>
</reference>
<sequence>MQQAVDIPEIVEMINHYLTKEEFLNCTSLTKDMRTTLSYVLYKNLSIANASDEFVARLKNYPAHIQKLTLFLDASLPQGEYDECHRRMLSILSLRGLTALRVFRFKINHSGSGVEHEVARPKELSESVLPALERLIAEHSRAPTLPATLTLPTIQTLNLLSLPDSILLSLPTSFWSTSLACASLRTIELTNVVVEEAQYVLFLHLCSKLHSISLTNVTLTMTQEDVEGVEDDPGDAAKMEDILQYGRHDVAAKVVDDPTKGVAEVAIHLGDAESSDRIRKRALTISSTQEQTATIGRTRKRALTVDSTQEHAARIERDRKHARTEDDSEETAEIEHSKDAAEMEDDSEGFTGSHADSKGKARVEDDRRDAENNYSEGSARARDDLDEATRTESAAMDAVEVQVDLTRPPRVLHSPKHLSLSEVFMMPHANIVSQGGPPHAHRAALGHSVSKALFVRRCPSLESLTCRNNDKSDDTQFFALLAQDPWTLTRLESLTIESDRSEDEQVAKVLQRMRRITSFKASATLIGRLSIQALLVRGCDSIEVLRLRNCEGVTSEMTLNLLEWCPNLRVFSADRFKVQDIPLDREWLCRNLREFDVFIERDIHQDTDRDQEGDSLETQDRIMQRVAYSRLGTLTKLRRLSIITKGSRASELTGIGAAATRGLDVRLDAGLEHLTGLSELCEFVYANEGETVTLGSDELKWMAERWPWMKTG</sequence>
<dbReference type="Gene3D" id="3.80.10.10">
    <property type="entry name" value="Ribonuclease Inhibitor"/>
    <property type="match status" value="1"/>
</dbReference>
<name>A0A9P6RVH4_9FUNG</name>
<accession>A0A9P6RVH4</accession>
<dbReference type="GO" id="GO:0019005">
    <property type="term" value="C:SCF ubiquitin ligase complex"/>
    <property type="evidence" value="ECO:0007669"/>
    <property type="project" value="TreeGrafter"/>
</dbReference>